<dbReference type="KEGG" id="vie:OL234_06960"/>
<protein>
    <recommendedName>
        <fullName evidence="3">Alpha-ribazole kinase</fullName>
    </recommendedName>
</protein>
<dbReference type="AlphaFoldDB" id="A0AAF0CTM4"/>
<proteinExistence type="predicted"/>
<accession>A0AAF0CTM4</accession>
<name>A0AAF0CTM4_9ENTE</name>
<gene>
    <name evidence="1" type="ORF">OL234_06960</name>
</gene>
<dbReference type="RefSeq" id="WP_275468525.1">
    <property type="nucleotide sequence ID" value="NZ_CP110232.1"/>
</dbReference>
<dbReference type="Proteomes" id="UP001179647">
    <property type="component" value="Chromosome"/>
</dbReference>
<evidence type="ECO:0000313" key="2">
    <source>
        <dbReference type="Proteomes" id="UP001179647"/>
    </source>
</evidence>
<dbReference type="EMBL" id="CP110232">
    <property type="protein sequence ID" value="WEG72723.1"/>
    <property type="molecule type" value="Genomic_DNA"/>
</dbReference>
<keyword evidence="2" id="KW-1185">Reference proteome</keyword>
<organism evidence="1 2">
    <name type="scientific">Vagococcus intermedius</name>
    <dbReference type="NCBI Taxonomy" id="2991418"/>
    <lineage>
        <taxon>Bacteria</taxon>
        <taxon>Bacillati</taxon>
        <taxon>Bacillota</taxon>
        <taxon>Bacilli</taxon>
        <taxon>Lactobacillales</taxon>
        <taxon>Enterococcaceae</taxon>
        <taxon>Vagococcus</taxon>
    </lineage>
</organism>
<sequence length="248" mass="26631">MTQYRDLTIIPLDGKEELVIACDSSAAIGEKKGDCVKTSPAITAAFCLRVPLLEVLAIGAQPIAVIDVIGNEYDTTGKKMLEGIKEELTRAGLSNLPINGSTEENMPTVMSSLGITVIGKVLANQKRIGCLKAGDAVYYVGQPFVGKEVVAHRDMIFSYAELANLLEVPGILEILPVGSKGILHEAEELAKSSQLTFELAEEQSDTLELKKSAGPATVLVIGVSSTKQEQIEQLKLGLKFIGYVKEER</sequence>
<evidence type="ECO:0000313" key="1">
    <source>
        <dbReference type="EMBL" id="WEG72723.1"/>
    </source>
</evidence>
<evidence type="ECO:0008006" key="3">
    <source>
        <dbReference type="Google" id="ProtNLM"/>
    </source>
</evidence>
<reference evidence="1" key="1">
    <citation type="submission" date="2022-10" db="EMBL/GenBank/DDBJ databases">
        <title>Vagococcus sp. isolated from poultry meat.</title>
        <authorList>
            <person name="Johansson P."/>
            <person name="Bjorkroth J."/>
        </authorList>
    </citation>
    <scope>NUCLEOTIDE SEQUENCE</scope>
    <source>
        <strain evidence="1">STAA11</strain>
    </source>
</reference>